<dbReference type="EMBL" id="SCEB01007609">
    <property type="protein sequence ID" value="RXM91842.1"/>
    <property type="molecule type" value="Genomic_DNA"/>
</dbReference>
<protein>
    <submittedName>
        <fullName evidence="1">Uncharacterized protein</fullName>
    </submittedName>
</protein>
<organism evidence="1 2">
    <name type="scientific">Acipenser ruthenus</name>
    <name type="common">Sterlet sturgeon</name>
    <dbReference type="NCBI Taxonomy" id="7906"/>
    <lineage>
        <taxon>Eukaryota</taxon>
        <taxon>Metazoa</taxon>
        <taxon>Chordata</taxon>
        <taxon>Craniata</taxon>
        <taxon>Vertebrata</taxon>
        <taxon>Euteleostomi</taxon>
        <taxon>Actinopterygii</taxon>
        <taxon>Chondrostei</taxon>
        <taxon>Acipenseriformes</taxon>
        <taxon>Acipenseridae</taxon>
        <taxon>Acipenser</taxon>
    </lineage>
</organism>
<evidence type="ECO:0000313" key="2">
    <source>
        <dbReference type="Proteomes" id="UP000289886"/>
    </source>
</evidence>
<dbReference type="AlphaFoldDB" id="A0A444UUJ4"/>
<comment type="caution">
    <text evidence="1">The sequence shown here is derived from an EMBL/GenBank/DDBJ whole genome shotgun (WGS) entry which is preliminary data.</text>
</comment>
<keyword evidence="2" id="KW-1185">Reference proteome</keyword>
<evidence type="ECO:0000313" key="1">
    <source>
        <dbReference type="EMBL" id="RXM91842.1"/>
    </source>
</evidence>
<accession>A0A444UUJ4</accession>
<name>A0A444UUJ4_ACIRT</name>
<gene>
    <name evidence="1" type="ORF">EOD39_20761</name>
</gene>
<proteinExistence type="predicted"/>
<reference evidence="1 2" key="1">
    <citation type="submission" date="2019-01" db="EMBL/GenBank/DDBJ databases">
        <title>Draft Genome and Complete Hox-Cluster Characterization of the Sterlet Sturgeon (Acipenser ruthenus).</title>
        <authorList>
            <person name="Wei Q."/>
        </authorList>
    </citation>
    <scope>NUCLEOTIDE SEQUENCE [LARGE SCALE GENOMIC DNA]</scope>
    <source>
        <strain evidence="1">WHYD16114868_AA</strain>
        <tissue evidence="1">Blood</tissue>
    </source>
</reference>
<dbReference type="Proteomes" id="UP000289886">
    <property type="component" value="Unassembled WGS sequence"/>
</dbReference>
<sequence length="92" mass="10978">MQEKACYDKRRDLQQKMHIKDVIDHFPYRQPSVSQIDRYINRQEWKNTNKAADVERAWLPASSTTSNPTLKLDNILKLIKTQVWKGQHIQQD</sequence>